<organism evidence="1 2">
    <name type="scientific">Arenibacter arenosicollis</name>
    <dbReference type="NCBI Taxonomy" id="2762274"/>
    <lineage>
        <taxon>Bacteria</taxon>
        <taxon>Pseudomonadati</taxon>
        <taxon>Bacteroidota</taxon>
        <taxon>Flavobacteriia</taxon>
        <taxon>Flavobacteriales</taxon>
        <taxon>Flavobacteriaceae</taxon>
        <taxon>Arenibacter</taxon>
    </lineage>
</organism>
<protein>
    <submittedName>
        <fullName evidence="1">DUF4837 family protein</fullName>
    </submittedName>
</protein>
<dbReference type="Proteomes" id="UP000618952">
    <property type="component" value="Unassembled WGS sequence"/>
</dbReference>
<reference evidence="1 2" key="1">
    <citation type="submission" date="2020-08" db="EMBL/GenBank/DDBJ databases">
        <title>Arenibacter gaetbuli sp. nov., isolated from a sand dune.</title>
        <authorList>
            <person name="Park S."/>
            <person name="Yoon J.-H."/>
        </authorList>
    </citation>
    <scope>NUCLEOTIDE SEQUENCE [LARGE SCALE GENOMIC DNA]</scope>
    <source>
        <strain evidence="1 2">BSSL-BM3</strain>
    </source>
</reference>
<dbReference type="RefSeq" id="WP_187581595.1">
    <property type="nucleotide sequence ID" value="NZ_JACLHY010000001.1"/>
</dbReference>
<dbReference type="Pfam" id="PF16125">
    <property type="entry name" value="DUF4837"/>
    <property type="match status" value="1"/>
</dbReference>
<accession>A0ABR7QIE8</accession>
<dbReference type="PROSITE" id="PS51257">
    <property type="entry name" value="PROKAR_LIPOPROTEIN"/>
    <property type="match status" value="1"/>
</dbReference>
<sequence length="331" mass="37126">MKKIGTLVLLISLILGSCGEKEKKKYLPESIGAINSLAVVMDNELWEGKVGDRVRQHFAAPVLGLSWEEPLFTINQMPPKVFSGSILQTRSVLFVAQDTLSLAHIKTDVYATPQKVGVVKGSTDEEIISNLDSKADEIIEAFKEVEIQESQKRFLKSLSKETVLNDKLGITLSLPSIYKVGKQENNFIWIDRQIQKGSMNIIAYDVPNNYFKNDSTFVKDIVAMRDSIGKQYIPGPDVPGKTTFMMTEKAFAPYVFPVEISGRKAAEVRGIWEISGYPMAGPFLTYIINDDKNNRKVVIEGFVFAPATEKRDDMFQLEAILKTVKFTDIEK</sequence>
<evidence type="ECO:0000313" key="2">
    <source>
        <dbReference type="Proteomes" id="UP000618952"/>
    </source>
</evidence>
<gene>
    <name evidence="1" type="ORF">H4O18_02940</name>
</gene>
<dbReference type="InterPro" id="IPR032286">
    <property type="entry name" value="DUF4837"/>
</dbReference>
<comment type="caution">
    <text evidence="1">The sequence shown here is derived from an EMBL/GenBank/DDBJ whole genome shotgun (WGS) entry which is preliminary data.</text>
</comment>
<evidence type="ECO:0000313" key="1">
    <source>
        <dbReference type="EMBL" id="MBC8766940.1"/>
    </source>
</evidence>
<name>A0ABR7QIE8_9FLAO</name>
<dbReference type="EMBL" id="JACLHY010000001">
    <property type="protein sequence ID" value="MBC8766940.1"/>
    <property type="molecule type" value="Genomic_DNA"/>
</dbReference>
<proteinExistence type="predicted"/>
<keyword evidence="2" id="KW-1185">Reference proteome</keyword>